<dbReference type="EMBL" id="QRAV01000002">
    <property type="protein sequence ID" value="RDL24006.1"/>
    <property type="molecule type" value="Genomic_DNA"/>
</dbReference>
<proteinExistence type="predicted"/>
<comment type="caution">
    <text evidence="1">The sequence shown here is derived from an EMBL/GenBank/DDBJ whole genome shotgun (WGS) entry which is preliminary data.</text>
</comment>
<evidence type="ECO:0000313" key="2">
    <source>
        <dbReference type="Proteomes" id="UP000255365"/>
    </source>
</evidence>
<accession>A0A370SW87</accession>
<dbReference type="AlphaFoldDB" id="A0A370SW87"/>
<evidence type="ECO:0000313" key="1">
    <source>
        <dbReference type="EMBL" id="RDL24006.1"/>
    </source>
</evidence>
<dbReference type="RefSeq" id="WP_042560494.1">
    <property type="nucleotide sequence ID" value="NZ_QRAV01000002.1"/>
</dbReference>
<protein>
    <submittedName>
        <fullName evidence="1">Uncharacterized protein</fullName>
    </submittedName>
</protein>
<gene>
    <name evidence="1" type="ORF">DEU51_102256</name>
</gene>
<sequence length="144" mass="15744">MVEHDFRYNLMNPQHTLTECRALVPGRYQVTGNGGSIRIGDALLVTLKGSKDLSMRLTVETVRHLINPPGQWTAMTTGPVFGELAIHTWQVNCDSCAKALNFEFAVDAKLGKTAEKPAATARIAELGWKAVGDKHLCPKCQEPA</sequence>
<organism evidence="1 2">
    <name type="scientific">Pseudomonas jessenii</name>
    <dbReference type="NCBI Taxonomy" id="77298"/>
    <lineage>
        <taxon>Bacteria</taxon>
        <taxon>Pseudomonadati</taxon>
        <taxon>Pseudomonadota</taxon>
        <taxon>Gammaproteobacteria</taxon>
        <taxon>Pseudomonadales</taxon>
        <taxon>Pseudomonadaceae</taxon>
        <taxon>Pseudomonas</taxon>
    </lineage>
</organism>
<name>A0A370SW87_PSEJE</name>
<reference evidence="1 2" key="1">
    <citation type="submission" date="2018-07" db="EMBL/GenBank/DDBJ databases">
        <title>Genome sequencing of rice bacterial endophytes.</title>
        <authorList>
            <person name="Venturi V."/>
        </authorList>
    </citation>
    <scope>NUCLEOTIDE SEQUENCE [LARGE SCALE GENOMIC DNA]</scope>
    <source>
        <strain evidence="1 2">E2333</strain>
    </source>
</reference>
<dbReference type="Proteomes" id="UP000255365">
    <property type="component" value="Unassembled WGS sequence"/>
</dbReference>